<dbReference type="FunFam" id="3.30.50.10:FF:000007">
    <property type="entry name" value="Nitrogen regulatory AreA, N-terminal"/>
    <property type="match status" value="1"/>
</dbReference>
<dbReference type="InterPro" id="IPR013088">
    <property type="entry name" value="Znf_NHR/GATA"/>
</dbReference>
<dbReference type="Pfam" id="PF00320">
    <property type="entry name" value="GATA"/>
    <property type="match status" value="1"/>
</dbReference>
<evidence type="ECO:0000256" key="3">
    <source>
        <dbReference type="ARBA" id="ARBA00022771"/>
    </source>
</evidence>
<evidence type="ECO:0000313" key="10">
    <source>
        <dbReference type="Proteomes" id="UP000013776"/>
    </source>
</evidence>
<feature type="region of interest" description="Disordered" evidence="7">
    <location>
        <begin position="200"/>
        <end position="219"/>
    </location>
</feature>
<dbReference type="PANTHER" id="PTHR10071">
    <property type="entry name" value="TRANSCRIPTION FACTOR GATA FAMILY MEMBER"/>
    <property type="match status" value="1"/>
</dbReference>
<dbReference type="GO" id="GO:0008270">
    <property type="term" value="F:zinc ion binding"/>
    <property type="evidence" value="ECO:0007669"/>
    <property type="project" value="UniProtKB-KW"/>
</dbReference>
<dbReference type="InterPro" id="IPR056998">
    <property type="entry name" value="Asd-4/GZF3_helical"/>
</dbReference>
<dbReference type="eggNOG" id="KOG1601">
    <property type="taxonomic scope" value="Eukaryota"/>
</dbReference>
<feature type="region of interest" description="Disordered" evidence="7">
    <location>
        <begin position="54"/>
        <end position="117"/>
    </location>
</feature>
<dbReference type="GO" id="GO:0005634">
    <property type="term" value="C:nucleus"/>
    <property type="evidence" value="ECO:0007669"/>
    <property type="project" value="UniProtKB-SubCell"/>
</dbReference>
<evidence type="ECO:0000256" key="5">
    <source>
        <dbReference type="ARBA" id="ARBA00023242"/>
    </source>
</evidence>
<evidence type="ECO:0000256" key="4">
    <source>
        <dbReference type="ARBA" id="ARBA00022833"/>
    </source>
</evidence>
<proteinExistence type="predicted"/>
<reference evidence="9 10" key="1">
    <citation type="journal article" date="2013" name="MBio">
        <title>Genome sequencing of the plant pathogen Taphrina deformans, the causal agent of peach leaf curl.</title>
        <authorList>
            <person name="Cisse O.H."/>
            <person name="Almeida J.M.G.C.F."/>
            <person name="Fonseca A."/>
            <person name="Kumar A.A."/>
            <person name="Salojaervi J."/>
            <person name="Overmyer K."/>
            <person name="Hauser P.M."/>
            <person name="Pagni M."/>
        </authorList>
    </citation>
    <scope>NUCLEOTIDE SEQUENCE [LARGE SCALE GENOMIC DNA]</scope>
    <source>
        <strain evidence="10">PYCC 5710 / ATCC 11124 / CBS 356.35 / IMI 108563 / JCM 9778 / NBRC 8474</strain>
    </source>
</reference>
<dbReference type="Pfam" id="PF25026">
    <property type="entry name" value="Asd-4"/>
    <property type="match status" value="1"/>
</dbReference>
<evidence type="ECO:0000256" key="2">
    <source>
        <dbReference type="ARBA" id="ARBA00022723"/>
    </source>
</evidence>
<dbReference type="InterPro" id="IPR039355">
    <property type="entry name" value="Transcription_factor_GATA"/>
</dbReference>
<accession>R4X709</accession>
<dbReference type="PROSITE" id="PS50114">
    <property type="entry name" value="GATA_ZN_FINGER_2"/>
    <property type="match status" value="1"/>
</dbReference>
<feature type="compositionally biased region" description="Polar residues" evidence="7">
    <location>
        <begin position="133"/>
        <end position="153"/>
    </location>
</feature>
<dbReference type="GO" id="GO:0045944">
    <property type="term" value="P:positive regulation of transcription by RNA polymerase II"/>
    <property type="evidence" value="ECO:0007669"/>
    <property type="project" value="TreeGrafter"/>
</dbReference>
<dbReference type="Gene3D" id="3.30.50.10">
    <property type="entry name" value="Erythroid Transcription Factor GATA-1, subunit A"/>
    <property type="match status" value="1"/>
</dbReference>
<keyword evidence="4" id="KW-0862">Zinc</keyword>
<keyword evidence="2" id="KW-0479">Metal-binding</keyword>
<comment type="caution">
    <text evidence="9">The sequence shown here is derived from an EMBL/GenBank/DDBJ whole genome shotgun (WGS) entry which is preliminary data.</text>
</comment>
<dbReference type="PROSITE" id="PS00344">
    <property type="entry name" value="GATA_ZN_FINGER_1"/>
    <property type="match status" value="1"/>
</dbReference>
<dbReference type="GO" id="GO:0000978">
    <property type="term" value="F:RNA polymerase II cis-regulatory region sequence-specific DNA binding"/>
    <property type="evidence" value="ECO:0007669"/>
    <property type="project" value="TreeGrafter"/>
</dbReference>
<dbReference type="STRING" id="1097556.R4X709"/>
<gene>
    <name evidence="9" type="ORF">TAPDE_000703</name>
</gene>
<dbReference type="CDD" id="cd00202">
    <property type="entry name" value="ZnF_GATA"/>
    <property type="match status" value="1"/>
</dbReference>
<dbReference type="PRINTS" id="PR00619">
    <property type="entry name" value="GATAZNFINGER"/>
</dbReference>
<evidence type="ECO:0000256" key="7">
    <source>
        <dbReference type="SAM" id="MobiDB-lite"/>
    </source>
</evidence>
<feature type="domain" description="GATA-type" evidence="8">
    <location>
        <begin position="7"/>
        <end position="60"/>
    </location>
</feature>
<protein>
    <submittedName>
        <fullName evidence="9">GATA transcription factor</fullName>
    </submittedName>
</protein>
<dbReference type="GO" id="GO:0001227">
    <property type="term" value="F:DNA-binding transcription repressor activity, RNA polymerase II-specific"/>
    <property type="evidence" value="ECO:0007669"/>
    <property type="project" value="UniProtKB-ARBA"/>
</dbReference>
<keyword evidence="3 6" id="KW-0863">Zinc-finger</keyword>
<dbReference type="Proteomes" id="UP000013776">
    <property type="component" value="Unassembled WGS sequence"/>
</dbReference>
<comment type="subcellular location">
    <subcellularLocation>
        <location evidence="1">Nucleus</location>
    </subcellularLocation>
</comment>
<organism evidence="9 10">
    <name type="scientific">Taphrina deformans (strain PYCC 5710 / ATCC 11124 / CBS 356.35 / IMI 108563 / JCM 9778 / NBRC 8474)</name>
    <name type="common">Peach leaf curl fungus</name>
    <name type="synonym">Lalaria deformans</name>
    <dbReference type="NCBI Taxonomy" id="1097556"/>
    <lineage>
        <taxon>Eukaryota</taxon>
        <taxon>Fungi</taxon>
        <taxon>Dikarya</taxon>
        <taxon>Ascomycota</taxon>
        <taxon>Taphrinomycotina</taxon>
        <taxon>Taphrinomycetes</taxon>
        <taxon>Taphrinales</taxon>
        <taxon>Taphrinaceae</taxon>
        <taxon>Taphrina</taxon>
    </lineage>
</organism>
<sequence length="253" mass="28169">MFATASGGNNASCQNCDTTTTPLWRRAEDGTNLCNACGLFLKLHSRPRPIALKSNIIRSRNRVKTPQNGMKRKTPYDAPATPGEIARQQQHQQAQQQQHLSPYEPHPRSLMTPSQHDDTHAQFTENVFDPQLTHPSNQIPTTTNPFEVNSQENVGPDAHLSKTSANSEQDLELVNSHLRSRVNELEIINDLFRSRVTELEAKQNSSPQDESSEVATSATELALRETIKNLEAELAELKKKSNEAEASDSQHAT</sequence>
<dbReference type="OrthoDB" id="515401at2759"/>
<dbReference type="SMART" id="SM00401">
    <property type="entry name" value="ZnF_GATA"/>
    <property type="match status" value="1"/>
</dbReference>
<keyword evidence="5" id="KW-0539">Nucleus</keyword>
<dbReference type="InterPro" id="IPR000679">
    <property type="entry name" value="Znf_GATA"/>
</dbReference>
<name>R4X709_TAPDE</name>
<evidence type="ECO:0000256" key="6">
    <source>
        <dbReference type="PROSITE-ProRule" id="PRU00094"/>
    </source>
</evidence>
<keyword evidence="10" id="KW-1185">Reference proteome</keyword>
<feature type="compositionally biased region" description="Polar residues" evidence="7">
    <location>
        <begin position="202"/>
        <end position="219"/>
    </location>
</feature>
<evidence type="ECO:0000259" key="8">
    <source>
        <dbReference type="PROSITE" id="PS50114"/>
    </source>
</evidence>
<dbReference type="VEuPathDB" id="FungiDB:TAPDE_000703"/>
<dbReference type="PANTHER" id="PTHR10071:SF281">
    <property type="entry name" value="BOX A-BINDING FACTOR-RELATED"/>
    <property type="match status" value="1"/>
</dbReference>
<evidence type="ECO:0000313" key="9">
    <source>
        <dbReference type="EMBL" id="CCG81026.1"/>
    </source>
</evidence>
<dbReference type="SUPFAM" id="SSF57716">
    <property type="entry name" value="Glucocorticoid receptor-like (DNA-binding domain)"/>
    <property type="match status" value="1"/>
</dbReference>
<dbReference type="AlphaFoldDB" id="R4X709"/>
<feature type="region of interest" description="Disordered" evidence="7">
    <location>
        <begin position="130"/>
        <end position="167"/>
    </location>
</feature>
<evidence type="ECO:0000256" key="1">
    <source>
        <dbReference type="ARBA" id="ARBA00004123"/>
    </source>
</evidence>
<dbReference type="EMBL" id="CAHR02000023">
    <property type="protein sequence ID" value="CCG81026.1"/>
    <property type="molecule type" value="Genomic_DNA"/>
</dbReference>
<feature type="compositionally biased region" description="Low complexity" evidence="7">
    <location>
        <begin position="88"/>
        <end position="99"/>
    </location>
</feature>